<dbReference type="InterPro" id="IPR009875">
    <property type="entry name" value="PilZ_domain"/>
</dbReference>
<comment type="caution">
    <text evidence="3">The sequence shown here is derived from an EMBL/GenBank/DDBJ whole genome shotgun (WGS) entry which is preliminary data.</text>
</comment>
<proteinExistence type="predicted"/>
<evidence type="ECO:0000259" key="2">
    <source>
        <dbReference type="Pfam" id="PF07238"/>
    </source>
</evidence>
<protein>
    <recommendedName>
        <fullName evidence="1">Cyclic diguanosine monophosphate-binding protein</fullName>
        <shortName evidence="1">c-di-GMP-binding protein</shortName>
    </recommendedName>
    <alternativeName>
        <fullName evidence="1">Pilz domain-containing protein</fullName>
    </alternativeName>
</protein>
<dbReference type="SUPFAM" id="SSF141371">
    <property type="entry name" value="PilZ domain-like"/>
    <property type="match status" value="1"/>
</dbReference>
<dbReference type="PIRSF" id="PIRSF028141">
    <property type="entry name" value="C-di-GMP_BP_PA4608"/>
    <property type="match status" value="1"/>
</dbReference>
<keyword evidence="1" id="KW-0547">Nucleotide-binding</keyword>
<dbReference type="Gene3D" id="2.40.10.220">
    <property type="entry name" value="predicted glycosyltransferase like domains"/>
    <property type="match status" value="1"/>
</dbReference>
<dbReference type="EMBL" id="LSNE01000006">
    <property type="protein sequence ID" value="KXI28570.1"/>
    <property type="molecule type" value="Genomic_DNA"/>
</dbReference>
<accession>A0A136A089</accession>
<evidence type="ECO:0000313" key="3">
    <source>
        <dbReference type="EMBL" id="KXI28570.1"/>
    </source>
</evidence>
<dbReference type="AlphaFoldDB" id="A0A136A089"/>
<keyword evidence="1" id="KW-0973">c-di-GMP</keyword>
<sequence>MERRNFNRVVFSTQAELSTATKTWKTEVLDLSLKGALLDAPEDFVLDPAALYDLNFNLEGLDKAINMQGKICHANEEFLGFQCELIDIDSVTELRRLIELNLSDESLLQLDLEALIKQNQST</sequence>
<dbReference type="GO" id="GO:0035438">
    <property type="term" value="F:cyclic-di-GMP binding"/>
    <property type="evidence" value="ECO:0007669"/>
    <property type="project" value="InterPro"/>
</dbReference>
<comment type="function">
    <text evidence="1">Binds the second messenger bis-(3'-5') cyclic dimeric guanosine monophosphate (c-di-GMP). Can bind two c-di-GMP molecules per monomer. May play a role in bacterial second-messenger regulated processes. Binding to c-di-GMP induces a conformational change of the C- and N-termini resulting in the exposure of a highly negative surface on one side of the protein to a possible effector protein.</text>
</comment>
<dbReference type="STRING" id="1799789.AX660_15900"/>
<organism evidence="3 4">
    <name type="scientific">Paraglaciecola hydrolytica</name>
    <dbReference type="NCBI Taxonomy" id="1799789"/>
    <lineage>
        <taxon>Bacteria</taxon>
        <taxon>Pseudomonadati</taxon>
        <taxon>Pseudomonadota</taxon>
        <taxon>Gammaproteobacteria</taxon>
        <taxon>Alteromonadales</taxon>
        <taxon>Alteromonadaceae</taxon>
        <taxon>Paraglaciecola</taxon>
    </lineage>
</organism>
<dbReference type="Proteomes" id="UP000070299">
    <property type="component" value="Unassembled WGS sequence"/>
</dbReference>
<evidence type="ECO:0000313" key="4">
    <source>
        <dbReference type="Proteomes" id="UP000070299"/>
    </source>
</evidence>
<dbReference type="InterPro" id="IPR027021">
    <property type="entry name" value="C-di-GMP_BP_PA4608"/>
</dbReference>
<name>A0A136A089_9ALTE</name>
<keyword evidence="4" id="KW-1185">Reference proteome</keyword>
<dbReference type="OrthoDB" id="5298508at2"/>
<reference evidence="4" key="1">
    <citation type="submission" date="2016-02" db="EMBL/GenBank/DDBJ databases">
        <authorList>
            <person name="Schultz-Johansen M."/>
            <person name="Glaring M.A."/>
            <person name="Bech P.K."/>
            <person name="Stougaard P."/>
        </authorList>
    </citation>
    <scope>NUCLEOTIDE SEQUENCE [LARGE SCALE GENOMIC DNA]</scope>
    <source>
        <strain evidence="4">S66</strain>
    </source>
</reference>
<dbReference type="Pfam" id="PF07238">
    <property type="entry name" value="PilZ"/>
    <property type="match status" value="1"/>
</dbReference>
<evidence type="ECO:0000256" key="1">
    <source>
        <dbReference type="PIRNR" id="PIRNR028141"/>
    </source>
</evidence>
<dbReference type="RefSeq" id="WP_068377624.1">
    <property type="nucleotide sequence ID" value="NZ_LSNE01000006.1"/>
</dbReference>
<comment type="subunit">
    <text evidence="1">Monomer in both c-di-GMP-bound and free forms.</text>
</comment>
<feature type="domain" description="PilZ" evidence="2">
    <location>
        <begin position="2"/>
        <end position="99"/>
    </location>
</feature>
<gene>
    <name evidence="3" type="ORF">AX660_15900</name>
</gene>